<name>A0ABN1QXR8_9ACTN</name>
<accession>A0ABN1QXR8</accession>
<protein>
    <submittedName>
        <fullName evidence="1">Uncharacterized protein</fullName>
    </submittedName>
</protein>
<dbReference type="Proteomes" id="UP001500665">
    <property type="component" value="Unassembled WGS sequence"/>
</dbReference>
<proteinExistence type="predicted"/>
<organism evidence="1 2">
    <name type="scientific">Actinocorallia libanotica</name>
    <dbReference type="NCBI Taxonomy" id="46162"/>
    <lineage>
        <taxon>Bacteria</taxon>
        <taxon>Bacillati</taxon>
        <taxon>Actinomycetota</taxon>
        <taxon>Actinomycetes</taxon>
        <taxon>Streptosporangiales</taxon>
        <taxon>Thermomonosporaceae</taxon>
        <taxon>Actinocorallia</taxon>
    </lineage>
</organism>
<evidence type="ECO:0000313" key="2">
    <source>
        <dbReference type="Proteomes" id="UP001500665"/>
    </source>
</evidence>
<sequence>MPRSLPPWTGYTLFQDHAFGDYDDLRRTVLAQLDNLENAAGERRVRITPPRRSRR</sequence>
<gene>
    <name evidence="1" type="ORF">GCM10009550_25800</name>
</gene>
<dbReference type="RefSeq" id="WP_344240235.1">
    <property type="nucleotide sequence ID" value="NZ_BAAAHH010000008.1"/>
</dbReference>
<reference evidence="1 2" key="1">
    <citation type="journal article" date="2019" name="Int. J. Syst. Evol. Microbiol.">
        <title>The Global Catalogue of Microorganisms (GCM) 10K type strain sequencing project: providing services to taxonomists for standard genome sequencing and annotation.</title>
        <authorList>
            <consortium name="The Broad Institute Genomics Platform"/>
            <consortium name="The Broad Institute Genome Sequencing Center for Infectious Disease"/>
            <person name="Wu L."/>
            <person name="Ma J."/>
        </authorList>
    </citation>
    <scope>NUCLEOTIDE SEQUENCE [LARGE SCALE GENOMIC DNA]</scope>
    <source>
        <strain evidence="1 2">JCM 10696</strain>
    </source>
</reference>
<dbReference type="EMBL" id="BAAAHH010000008">
    <property type="protein sequence ID" value="GAA0948965.1"/>
    <property type="molecule type" value="Genomic_DNA"/>
</dbReference>
<comment type="caution">
    <text evidence="1">The sequence shown here is derived from an EMBL/GenBank/DDBJ whole genome shotgun (WGS) entry which is preliminary data.</text>
</comment>
<keyword evidence="2" id="KW-1185">Reference proteome</keyword>
<evidence type="ECO:0000313" key="1">
    <source>
        <dbReference type="EMBL" id="GAA0948965.1"/>
    </source>
</evidence>